<dbReference type="EMBL" id="GDID01002383">
    <property type="protein sequence ID" value="JAP94223.1"/>
    <property type="molecule type" value="Transcribed_RNA"/>
</dbReference>
<name>A0A146KBQ6_9EUKA</name>
<evidence type="ECO:0000256" key="4">
    <source>
        <dbReference type="ARBA" id="ARBA00022807"/>
    </source>
</evidence>
<feature type="non-terminal residue" evidence="5">
    <location>
        <position position="72"/>
    </location>
</feature>
<comment type="similarity">
    <text evidence="1">Belongs to the peptidase C15 family.</text>
</comment>
<dbReference type="GO" id="GO:0008234">
    <property type="term" value="F:cysteine-type peptidase activity"/>
    <property type="evidence" value="ECO:0007669"/>
    <property type="project" value="UniProtKB-KW"/>
</dbReference>
<keyword evidence="2" id="KW-0645">Protease</keyword>
<evidence type="ECO:0000256" key="1">
    <source>
        <dbReference type="ARBA" id="ARBA00006641"/>
    </source>
</evidence>
<proteinExistence type="inferred from homology"/>
<dbReference type="AlphaFoldDB" id="A0A146KBQ6"/>
<protein>
    <submittedName>
        <fullName evidence="5">Pyrrolidone-carboxylate peptidase</fullName>
    </submittedName>
</protein>
<feature type="non-terminal residue" evidence="5">
    <location>
        <position position="1"/>
    </location>
</feature>
<evidence type="ECO:0000256" key="3">
    <source>
        <dbReference type="ARBA" id="ARBA00022801"/>
    </source>
</evidence>
<dbReference type="SUPFAM" id="SSF53182">
    <property type="entry name" value="Pyrrolidone carboxyl peptidase (pyroglutamate aminopeptidase)"/>
    <property type="match status" value="1"/>
</dbReference>
<dbReference type="InterPro" id="IPR016125">
    <property type="entry name" value="Peptidase_C15-like"/>
</dbReference>
<gene>
    <name evidence="5" type="ORF">TPC1_13217</name>
</gene>
<dbReference type="Gene3D" id="3.40.630.20">
    <property type="entry name" value="Peptidase C15, pyroglutamyl peptidase I-like"/>
    <property type="match status" value="1"/>
</dbReference>
<dbReference type="Pfam" id="PF01470">
    <property type="entry name" value="Peptidase_C15"/>
    <property type="match status" value="1"/>
</dbReference>
<organism evidence="5">
    <name type="scientific">Trepomonas sp. PC1</name>
    <dbReference type="NCBI Taxonomy" id="1076344"/>
    <lineage>
        <taxon>Eukaryota</taxon>
        <taxon>Metamonada</taxon>
        <taxon>Diplomonadida</taxon>
        <taxon>Hexamitidae</taxon>
        <taxon>Hexamitinae</taxon>
        <taxon>Trepomonas</taxon>
    </lineage>
</organism>
<evidence type="ECO:0000313" key="5">
    <source>
        <dbReference type="EMBL" id="JAP94223.1"/>
    </source>
</evidence>
<keyword evidence="4" id="KW-0788">Thiol protease</keyword>
<evidence type="ECO:0000256" key="2">
    <source>
        <dbReference type="ARBA" id="ARBA00022670"/>
    </source>
</evidence>
<keyword evidence="3" id="KW-0378">Hydrolase</keyword>
<reference evidence="5" key="1">
    <citation type="submission" date="2015-07" db="EMBL/GenBank/DDBJ databases">
        <title>Adaptation to a free-living lifestyle via gene acquisitions in the diplomonad Trepomonas sp. PC1.</title>
        <authorList>
            <person name="Xu F."/>
            <person name="Jerlstrom-Hultqvist J."/>
            <person name="Kolisko M."/>
            <person name="Simpson A.G.B."/>
            <person name="Roger A.J."/>
            <person name="Svard S.G."/>
            <person name="Andersson J.O."/>
        </authorList>
    </citation>
    <scope>NUCLEOTIDE SEQUENCE</scope>
    <source>
        <strain evidence="5">PC1</strain>
    </source>
</reference>
<dbReference type="GO" id="GO:0006508">
    <property type="term" value="P:proteolysis"/>
    <property type="evidence" value="ECO:0007669"/>
    <property type="project" value="UniProtKB-KW"/>
</dbReference>
<sequence length="72" mass="8081">AGTFVCNLLMYGMLHQLCKQNKSIQQAKDKKIGGFIHVPFIPQQNKRPFLQLATIVLGIKLAVEVAVEQMNQ</sequence>
<dbReference type="InterPro" id="IPR036440">
    <property type="entry name" value="Peptidase_C15-like_sf"/>
</dbReference>
<accession>A0A146KBQ6</accession>